<evidence type="ECO:0000313" key="3">
    <source>
        <dbReference type="Proteomes" id="UP001293254"/>
    </source>
</evidence>
<feature type="transmembrane region" description="Helical" evidence="1">
    <location>
        <begin position="73"/>
        <end position="91"/>
    </location>
</feature>
<protein>
    <submittedName>
        <fullName evidence="2">Uncharacterized protein</fullName>
    </submittedName>
</protein>
<comment type="caution">
    <text evidence="2">The sequence shown here is derived from an EMBL/GenBank/DDBJ whole genome shotgun (WGS) entry which is preliminary data.</text>
</comment>
<feature type="transmembrane region" description="Helical" evidence="1">
    <location>
        <begin position="39"/>
        <end position="61"/>
    </location>
</feature>
<accession>A0AAE1YT95</accession>
<evidence type="ECO:0000256" key="1">
    <source>
        <dbReference type="SAM" id="Phobius"/>
    </source>
</evidence>
<name>A0AAE1YT95_9LAMI</name>
<reference evidence="2" key="1">
    <citation type="submission" date="2020-06" db="EMBL/GenBank/DDBJ databases">
        <authorList>
            <person name="Li T."/>
            <person name="Hu X."/>
            <person name="Zhang T."/>
            <person name="Song X."/>
            <person name="Zhang H."/>
            <person name="Dai N."/>
            <person name="Sheng W."/>
            <person name="Hou X."/>
            <person name="Wei L."/>
        </authorList>
    </citation>
    <scope>NUCLEOTIDE SEQUENCE</scope>
    <source>
        <strain evidence="2">3651</strain>
        <tissue evidence="2">Leaf</tissue>
    </source>
</reference>
<dbReference type="EMBL" id="JACGWO010000002">
    <property type="protein sequence ID" value="KAK4435638.1"/>
    <property type="molecule type" value="Genomic_DNA"/>
</dbReference>
<organism evidence="2 3">
    <name type="scientific">Sesamum alatum</name>
    <dbReference type="NCBI Taxonomy" id="300844"/>
    <lineage>
        <taxon>Eukaryota</taxon>
        <taxon>Viridiplantae</taxon>
        <taxon>Streptophyta</taxon>
        <taxon>Embryophyta</taxon>
        <taxon>Tracheophyta</taxon>
        <taxon>Spermatophyta</taxon>
        <taxon>Magnoliopsida</taxon>
        <taxon>eudicotyledons</taxon>
        <taxon>Gunneridae</taxon>
        <taxon>Pentapetalae</taxon>
        <taxon>asterids</taxon>
        <taxon>lamiids</taxon>
        <taxon>Lamiales</taxon>
        <taxon>Pedaliaceae</taxon>
        <taxon>Sesamum</taxon>
    </lineage>
</organism>
<gene>
    <name evidence="2" type="ORF">Salat_0727300</name>
</gene>
<dbReference type="AlphaFoldDB" id="A0AAE1YT95"/>
<sequence>MMSYFDLRYVFLLLINNVKSQMVMPTEYDPFHIVANFTWIRFSFVIILLFVFSFIAIGIPLAPSDNMRNSVNWLQVMLSAVPSLNIFIVAIDTIETNRVLQEIERATVEDGGEQV</sequence>
<dbReference type="Proteomes" id="UP001293254">
    <property type="component" value="Unassembled WGS sequence"/>
</dbReference>
<keyword evidence="1" id="KW-0472">Membrane</keyword>
<proteinExistence type="predicted"/>
<keyword evidence="3" id="KW-1185">Reference proteome</keyword>
<keyword evidence="1" id="KW-0812">Transmembrane</keyword>
<keyword evidence="1" id="KW-1133">Transmembrane helix</keyword>
<reference evidence="2" key="2">
    <citation type="journal article" date="2024" name="Plant">
        <title>Genomic evolution and insights into agronomic trait innovations of Sesamum species.</title>
        <authorList>
            <person name="Miao H."/>
            <person name="Wang L."/>
            <person name="Qu L."/>
            <person name="Liu H."/>
            <person name="Sun Y."/>
            <person name="Le M."/>
            <person name="Wang Q."/>
            <person name="Wei S."/>
            <person name="Zheng Y."/>
            <person name="Lin W."/>
            <person name="Duan Y."/>
            <person name="Cao H."/>
            <person name="Xiong S."/>
            <person name="Wang X."/>
            <person name="Wei L."/>
            <person name="Li C."/>
            <person name="Ma Q."/>
            <person name="Ju M."/>
            <person name="Zhao R."/>
            <person name="Li G."/>
            <person name="Mu C."/>
            <person name="Tian Q."/>
            <person name="Mei H."/>
            <person name="Zhang T."/>
            <person name="Gao T."/>
            <person name="Zhang H."/>
        </authorList>
    </citation>
    <scope>NUCLEOTIDE SEQUENCE</scope>
    <source>
        <strain evidence="2">3651</strain>
    </source>
</reference>
<evidence type="ECO:0000313" key="2">
    <source>
        <dbReference type="EMBL" id="KAK4435638.1"/>
    </source>
</evidence>